<organism evidence="1 2">
    <name type="scientific">Klebsiella pneumoniae</name>
    <dbReference type="NCBI Taxonomy" id="573"/>
    <lineage>
        <taxon>Bacteria</taxon>
        <taxon>Pseudomonadati</taxon>
        <taxon>Pseudomonadota</taxon>
        <taxon>Gammaproteobacteria</taxon>
        <taxon>Enterobacterales</taxon>
        <taxon>Enterobacteriaceae</taxon>
        <taxon>Klebsiella/Raoultella group</taxon>
        <taxon>Klebsiella</taxon>
        <taxon>Klebsiella pneumoniae complex</taxon>
    </lineage>
</organism>
<name>A0A378AF84_KLEPN</name>
<sequence length="134" mass="13857">MMAARWYSAPALSSCSTKKLPKAVDSDARQAIGLAGDQAVAVEAIALGQPGTPGLRLLQTAFKEGAIDGFIAVEGPHAGADLRRRRVSAAGQPFSLMVNDIDGFTAAGFTFHAGDAAGEYPRMATQQGFLASFG</sequence>
<reference evidence="1 2" key="1">
    <citation type="submission" date="2018-06" db="EMBL/GenBank/DDBJ databases">
        <authorList>
            <consortium name="Pathogen Informatics"/>
            <person name="Doyle S."/>
        </authorList>
    </citation>
    <scope>NUCLEOTIDE SEQUENCE [LARGE SCALE GENOMIC DNA]</scope>
    <source>
        <strain evidence="1 2">NCTC5053</strain>
    </source>
</reference>
<accession>A0A378AF84</accession>
<dbReference type="Proteomes" id="UP000254387">
    <property type="component" value="Unassembled WGS sequence"/>
</dbReference>
<proteinExistence type="predicted"/>
<evidence type="ECO:0000313" key="1">
    <source>
        <dbReference type="EMBL" id="STV07637.1"/>
    </source>
</evidence>
<dbReference type="EMBL" id="UGMN01000004">
    <property type="protein sequence ID" value="STV07637.1"/>
    <property type="molecule type" value="Genomic_DNA"/>
</dbReference>
<gene>
    <name evidence="1" type="ORF">NCTC5053_02019</name>
</gene>
<evidence type="ECO:0000313" key="2">
    <source>
        <dbReference type="Proteomes" id="UP000254387"/>
    </source>
</evidence>
<dbReference type="AlphaFoldDB" id="A0A378AF84"/>
<protein>
    <submittedName>
        <fullName evidence="1">Uncharacterized protein</fullName>
    </submittedName>
</protein>